<dbReference type="AlphaFoldDB" id="A0A9D1E4P8"/>
<proteinExistence type="inferred from homology"/>
<feature type="domain" description="Metalloprotease TldD/E C-terminal" evidence="6">
    <location>
        <begin position="213"/>
        <end position="443"/>
    </location>
</feature>
<sequence length="444" mass="49346">MYNFKKGYYADVRVEDRFTTNIRLQNGQLHEAKEMTEKKAFIRVFDGSMWYYTSTCDVDNIQAELDDLYRYAHANADIDNNPVVKLYEANKDKKIVFENRCVKNVPFAEKLQLIQSTSERIKSELCTFKVAQYIDRYSLYNFYSSKGADITYDFQTCGVAYSMAFAKGEENMQEQLSKAETSFDKLAYSDSELAEFVKRCEDFITNAKPVVAGSYPVVLAPIVTGVFAHESFGHKSESDFMLGDESMIKEWALGKKVGSDILTIRETGVFEGSGYVPYDDEGTRATDTYLIKNGVLAGRLHSAETAAALGENLTGNARAINCDFEPIVRMTSTFVENGDSTFDQLVAGIKHGYYIYTVKHGSGMSTFTIAPNIAYEIVDGKVAGPVKIAVITGNVFETLGLIDGVANDKKLLSFVTGGCGKMEQYPLNVGMGGPHIRVSKMNVQ</sequence>
<evidence type="ECO:0000256" key="4">
    <source>
        <dbReference type="ARBA" id="ARBA00023049"/>
    </source>
</evidence>
<accession>A0A9D1E4P8</accession>
<comment type="similarity">
    <text evidence="1">Belongs to the peptidase U62 family.</text>
</comment>
<dbReference type="SUPFAM" id="SSF111283">
    <property type="entry name" value="Putative modulator of DNA gyrase, PmbA/TldD"/>
    <property type="match status" value="1"/>
</dbReference>
<dbReference type="GO" id="GO:0008237">
    <property type="term" value="F:metallopeptidase activity"/>
    <property type="evidence" value="ECO:0007669"/>
    <property type="project" value="UniProtKB-KW"/>
</dbReference>
<dbReference type="EMBL" id="DVHL01000042">
    <property type="protein sequence ID" value="HIR66234.1"/>
    <property type="molecule type" value="Genomic_DNA"/>
</dbReference>
<gene>
    <name evidence="7" type="ORF">IAC95_05090</name>
</gene>
<evidence type="ECO:0000259" key="5">
    <source>
        <dbReference type="Pfam" id="PF01523"/>
    </source>
</evidence>
<name>A0A9D1E4P8_9BACT</name>
<dbReference type="InterPro" id="IPR045569">
    <property type="entry name" value="Metalloprtase-TldD/E_C"/>
</dbReference>
<evidence type="ECO:0000259" key="6">
    <source>
        <dbReference type="Pfam" id="PF19289"/>
    </source>
</evidence>
<dbReference type="Proteomes" id="UP000824200">
    <property type="component" value="Unassembled WGS sequence"/>
</dbReference>
<evidence type="ECO:0000313" key="7">
    <source>
        <dbReference type="EMBL" id="HIR66234.1"/>
    </source>
</evidence>
<dbReference type="Gene3D" id="3.30.2290.10">
    <property type="entry name" value="PmbA/TldD superfamily"/>
    <property type="match status" value="1"/>
</dbReference>
<feature type="domain" description="Metalloprotease TldD/E N-terminal" evidence="5">
    <location>
        <begin position="10"/>
        <end position="72"/>
    </location>
</feature>
<dbReference type="InterPro" id="IPR036059">
    <property type="entry name" value="TldD/PmbA_sf"/>
</dbReference>
<keyword evidence="2" id="KW-0645">Protease</keyword>
<evidence type="ECO:0000313" key="8">
    <source>
        <dbReference type="Proteomes" id="UP000824200"/>
    </source>
</evidence>
<dbReference type="InterPro" id="IPR051463">
    <property type="entry name" value="Peptidase_U62_metallo"/>
</dbReference>
<dbReference type="Pfam" id="PF01523">
    <property type="entry name" value="PmbA_TldD_1st"/>
    <property type="match status" value="1"/>
</dbReference>
<reference evidence="7" key="2">
    <citation type="journal article" date="2021" name="PeerJ">
        <title>Extensive microbial diversity within the chicken gut microbiome revealed by metagenomics and culture.</title>
        <authorList>
            <person name="Gilroy R."/>
            <person name="Ravi A."/>
            <person name="Getino M."/>
            <person name="Pursley I."/>
            <person name="Horton D.L."/>
            <person name="Alikhan N.F."/>
            <person name="Baker D."/>
            <person name="Gharbi K."/>
            <person name="Hall N."/>
            <person name="Watson M."/>
            <person name="Adriaenssens E.M."/>
            <person name="Foster-Nyarko E."/>
            <person name="Jarju S."/>
            <person name="Secka A."/>
            <person name="Antonio M."/>
            <person name="Oren A."/>
            <person name="Chaudhuri R.R."/>
            <person name="La Ragione R."/>
            <person name="Hildebrand F."/>
            <person name="Pallen M.J."/>
        </authorList>
    </citation>
    <scope>NUCLEOTIDE SEQUENCE</scope>
    <source>
        <strain evidence="7">CHK121-14286</strain>
    </source>
</reference>
<dbReference type="InterPro" id="IPR002510">
    <property type="entry name" value="Metalloprtase-TldD/E_N"/>
</dbReference>
<dbReference type="PANTHER" id="PTHR30624:SF0">
    <property type="entry name" value="METALLOPROTEASE SLR0863"/>
    <property type="match status" value="1"/>
</dbReference>
<evidence type="ECO:0000256" key="2">
    <source>
        <dbReference type="ARBA" id="ARBA00022670"/>
    </source>
</evidence>
<evidence type="ECO:0000256" key="1">
    <source>
        <dbReference type="ARBA" id="ARBA00005836"/>
    </source>
</evidence>
<keyword evidence="4" id="KW-0482">Metalloprotease</keyword>
<keyword evidence="3" id="KW-0378">Hydrolase</keyword>
<comment type="caution">
    <text evidence="7">The sequence shown here is derived from an EMBL/GenBank/DDBJ whole genome shotgun (WGS) entry which is preliminary data.</text>
</comment>
<dbReference type="Pfam" id="PF19289">
    <property type="entry name" value="PmbA_TldD_3rd"/>
    <property type="match status" value="1"/>
</dbReference>
<reference evidence="7" key="1">
    <citation type="submission" date="2020-10" db="EMBL/GenBank/DDBJ databases">
        <authorList>
            <person name="Gilroy R."/>
        </authorList>
    </citation>
    <scope>NUCLEOTIDE SEQUENCE</scope>
    <source>
        <strain evidence="7">CHK121-14286</strain>
    </source>
</reference>
<dbReference type="GO" id="GO:0005829">
    <property type="term" value="C:cytosol"/>
    <property type="evidence" value="ECO:0007669"/>
    <property type="project" value="TreeGrafter"/>
</dbReference>
<protein>
    <submittedName>
        <fullName evidence="7">TldD/PmbA family protein</fullName>
    </submittedName>
</protein>
<dbReference type="PANTHER" id="PTHR30624">
    <property type="entry name" value="UNCHARACTERIZED PROTEIN TLDD AND PMBA"/>
    <property type="match status" value="1"/>
</dbReference>
<dbReference type="GO" id="GO:0006508">
    <property type="term" value="P:proteolysis"/>
    <property type="evidence" value="ECO:0007669"/>
    <property type="project" value="UniProtKB-KW"/>
</dbReference>
<organism evidence="7 8">
    <name type="scientific">Candidatus Fimimonas gallinarum</name>
    <dbReference type="NCBI Taxonomy" id="2840821"/>
    <lineage>
        <taxon>Bacteria</taxon>
        <taxon>Pseudomonadati</taxon>
        <taxon>Myxococcota</taxon>
        <taxon>Myxococcia</taxon>
        <taxon>Myxococcales</taxon>
        <taxon>Cystobacterineae</taxon>
        <taxon>Myxococcaceae</taxon>
        <taxon>Myxococcaceae incertae sedis</taxon>
        <taxon>Candidatus Fimimonas</taxon>
    </lineage>
</organism>
<evidence type="ECO:0000256" key="3">
    <source>
        <dbReference type="ARBA" id="ARBA00022801"/>
    </source>
</evidence>
<dbReference type="InterPro" id="IPR035068">
    <property type="entry name" value="TldD/PmbA_N"/>
</dbReference>